<keyword evidence="5" id="KW-0378">Hydrolase</keyword>
<dbReference type="OrthoDB" id="20018at2759"/>
<evidence type="ECO:0000256" key="1">
    <source>
        <dbReference type="ARBA" id="ARBA00004496"/>
    </source>
</evidence>
<dbReference type="EMBL" id="BSYR01000019">
    <property type="protein sequence ID" value="GMI81570.1"/>
    <property type="molecule type" value="Genomic_DNA"/>
</dbReference>
<dbReference type="PANTHER" id="PTHR28511">
    <property type="entry name" value="ENDONUCLEASE V"/>
    <property type="match status" value="1"/>
</dbReference>
<evidence type="ECO:0000256" key="5">
    <source>
        <dbReference type="ARBA" id="ARBA00022801"/>
    </source>
</evidence>
<keyword evidence="2" id="KW-0963">Cytoplasm</keyword>
<sequence>MEGINEKEESEQGPGPGSVELGRWTEIQDTLKKRVITVDDFPWRLPSPPSESQQQQLKYVGGVDVSFSKEDPSMACGSLVVLDLLHDLRLVYREFTCVRLDIPYVPGFLAFREAPILVNLLEKMKKEANPFYPQVLMVDGNGLLHPRGFGLASHLGVIADIPTIGIGKNLHHVDGLTRSGLRKLLEDEENRSSGIITLRGNSGFIWGAAMRSNQGSLKPVFVSIGHRVSLETAIKIVNMTCKFRVPEPIRQADIRSREHLRELKLKCPSDAIDKWHCDRSVHSALMANNHRAPSLLTCSVYHNLTTECPSPWRLRLCITRVHTSSEVWSIACMLARNAREVHFM</sequence>
<comment type="subcellular location">
    <subcellularLocation>
        <location evidence="1">Cytoplasm</location>
    </subcellularLocation>
</comment>
<dbReference type="AlphaFoldDB" id="A0A9W7HP89"/>
<dbReference type="Proteomes" id="UP001165190">
    <property type="component" value="Unassembled WGS sequence"/>
</dbReference>
<keyword evidence="8" id="KW-1185">Reference proteome</keyword>
<keyword evidence="3" id="KW-0540">Nuclease</keyword>
<comment type="caution">
    <text evidence="7">The sequence shown here is derived from an EMBL/GenBank/DDBJ whole genome shotgun (WGS) entry which is preliminary data.</text>
</comment>
<dbReference type="InterPro" id="IPR007581">
    <property type="entry name" value="Endonuclease-V"/>
</dbReference>
<dbReference type="HAMAP" id="MF_00801">
    <property type="entry name" value="Endonuclease_5"/>
    <property type="match status" value="1"/>
</dbReference>
<organism evidence="7 8">
    <name type="scientific">Hibiscus trionum</name>
    <name type="common">Flower of an hour</name>
    <dbReference type="NCBI Taxonomy" id="183268"/>
    <lineage>
        <taxon>Eukaryota</taxon>
        <taxon>Viridiplantae</taxon>
        <taxon>Streptophyta</taxon>
        <taxon>Embryophyta</taxon>
        <taxon>Tracheophyta</taxon>
        <taxon>Spermatophyta</taxon>
        <taxon>Magnoliopsida</taxon>
        <taxon>eudicotyledons</taxon>
        <taxon>Gunneridae</taxon>
        <taxon>Pentapetalae</taxon>
        <taxon>rosids</taxon>
        <taxon>malvids</taxon>
        <taxon>Malvales</taxon>
        <taxon>Malvaceae</taxon>
        <taxon>Malvoideae</taxon>
        <taxon>Hibiscus</taxon>
    </lineage>
</organism>
<gene>
    <name evidence="7" type="ORF">HRI_001826300</name>
</gene>
<dbReference type="FunFam" id="3.30.2170.10:FF:000005">
    <property type="entry name" value="Predicted protein"/>
    <property type="match status" value="1"/>
</dbReference>
<dbReference type="GO" id="GO:0003727">
    <property type="term" value="F:single-stranded RNA binding"/>
    <property type="evidence" value="ECO:0007669"/>
    <property type="project" value="TreeGrafter"/>
</dbReference>
<evidence type="ECO:0000256" key="6">
    <source>
        <dbReference type="SAM" id="MobiDB-lite"/>
    </source>
</evidence>
<protein>
    <recommendedName>
        <fullName evidence="9">Endonuclease V</fullName>
    </recommendedName>
</protein>
<reference evidence="7" key="1">
    <citation type="submission" date="2023-05" db="EMBL/GenBank/DDBJ databases">
        <title>Genome and transcriptome analyses reveal genes involved in the formation of fine ridges on petal epidermal cells in Hibiscus trionum.</title>
        <authorList>
            <person name="Koshimizu S."/>
            <person name="Masuda S."/>
            <person name="Ishii T."/>
            <person name="Shirasu K."/>
            <person name="Hoshino A."/>
            <person name="Arita M."/>
        </authorList>
    </citation>
    <scope>NUCLEOTIDE SEQUENCE</scope>
    <source>
        <strain evidence="7">Hamamatsu line</strain>
    </source>
</reference>
<proteinExistence type="inferred from homology"/>
<dbReference type="PANTHER" id="PTHR28511:SF1">
    <property type="entry name" value="ENDONUCLEASE V"/>
    <property type="match status" value="1"/>
</dbReference>
<dbReference type="Pfam" id="PF04493">
    <property type="entry name" value="Endonuclease_5"/>
    <property type="match status" value="1"/>
</dbReference>
<dbReference type="GO" id="GO:0016891">
    <property type="term" value="F:RNA endonuclease activity producing 5'-phosphomonoesters, hydrolytic mechanism"/>
    <property type="evidence" value="ECO:0007669"/>
    <property type="project" value="TreeGrafter"/>
</dbReference>
<dbReference type="GO" id="GO:0005737">
    <property type="term" value="C:cytoplasm"/>
    <property type="evidence" value="ECO:0007669"/>
    <property type="project" value="UniProtKB-SubCell"/>
</dbReference>
<feature type="region of interest" description="Disordered" evidence="6">
    <location>
        <begin position="1"/>
        <end position="21"/>
    </location>
</feature>
<name>A0A9W7HP89_HIBTR</name>
<evidence type="ECO:0008006" key="9">
    <source>
        <dbReference type="Google" id="ProtNLM"/>
    </source>
</evidence>
<evidence type="ECO:0000313" key="7">
    <source>
        <dbReference type="EMBL" id="GMI81570.1"/>
    </source>
</evidence>
<dbReference type="GO" id="GO:0005730">
    <property type="term" value="C:nucleolus"/>
    <property type="evidence" value="ECO:0007669"/>
    <property type="project" value="TreeGrafter"/>
</dbReference>
<dbReference type="Gene3D" id="3.30.2170.10">
    <property type="entry name" value="archaeoglobus fulgidus dsm 4304 superfamily"/>
    <property type="match status" value="1"/>
</dbReference>
<evidence type="ECO:0000256" key="4">
    <source>
        <dbReference type="ARBA" id="ARBA00022759"/>
    </source>
</evidence>
<dbReference type="CDD" id="cd06559">
    <property type="entry name" value="Endonuclease_V"/>
    <property type="match status" value="1"/>
</dbReference>
<evidence type="ECO:0000256" key="2">
    <source>
        <dbReference type="ARBA" id="ARBA00022490"/>
    </source>
</evidence>
<accession>A0A9W7HP89</accession>
<dbReference type="GO" id="GO:0006281">
    <property type="term" value="P:DNA repair"/>
    <property type="evidence" value="ECO:0007669"/>
    <property type="project" value="InterPro"/>
</dbReference>
<evidence type="ECO:0000313" key="8">
    <source>
        <dbReference type="Proteomes" id="UP001165190"/>
    </source>
</evidence>
<evidence type="ECO:0000256" key="3">
    <source>
        <dbReference type="ARBA" id="ARBA00022722"/>
    </source>
</evidence>
<keyword evidence="4" id="KW-0255">Endonuclease</keyword>